<dbReference type="EMBL" id="AWSO01000642">
    <property type="protein sequence ID" value="ESK88521.1"/>
    <property type="molecule type" value="Genomic_DNA"/>
</dbReference>
<organism evidence="5 6">
    <name type="scientific">Moniliophthora roreri (strain MCA 2997)</name>
    <name type="common">Cocoa frosty pod rot fungus</name>
    <name type="synonym">Crinipellis roreri</name>
    <dbReference type="NCBI Taxonomy" id="1381753"/>
    <lineage>
        <taxon>Eukaryota</taxon>
        <taxon>Fungi</taxon>
        <taxon>Dikarya</taxon>
        <taxon>Basidiomycota</taxon>
        <taxon>Agaricomycotina</taxon>
        <taxon>Agaricomycetes</taxon>
        <taxon>Agaricomycetidae</taxon>
        <taxon>Agaricales</taxon>
        <taxon>Marasmiineae</taxon>
        <taxon>Marasmiaceae</taxon>
        <taxon>Moniliophthora</taxon>
    </lineage>
</organism>
<protein>
    <recommendedName>
        <fullName evidence="4">Xylanolytic transcriptional activator regulatory domain-containing protein</fullName>
    </recommendedName>
</protein>
<dbReference type="Proteomes" id="UP000017559">
    <property type="component" value="Unassembled WGS sequence"/>
</dbReference>
<dbReference type="InterPro" id="IPR036864">
    <property type="entry name" value="Zn2-C6_fun-type_DNA-bd_sf"/>
</dbReference>
<dbReference type="GO" id="GO:0008270">
    <property type="term" value="F:zinc ion binding"/>
    <property type="evidence" value="ECO:0007669"/>
    <property type="project" value="InterPro"/>
</dbReference>
<dbReference type="InterPro" id="IPR050987">
    <property type="entry name" value="AtrR-like"/>
</dbReference>
<dbReference type="InterPro" id="IPR001138">
    <property type="entry name" value="Zn2Cys6_DnaBD"/>
</dbReference>
<name>V2X6V3_MONRO</name>
<dbReference type="HOGENOM" id="CLU_006019_2_0_1"/>
<dbReference type="OrthoDB" id="424974at2759"/>
<dbReference type="InterPro" id="IPR007219">
    <property type="entry name" value="XnlR_reg_dom"/>
</dbReference>
<evidence type="ECO:0000313" key="5">
    <source>
        <dbReference type="EMBL" id="ESK88521.1"/>
    </source>
</evidence>
<feature type="domain" description="Xylanolytic transcriptional activator regulatory" evidence="4">
    <location>
        <begin position="376"/>
        <end position="449"/>
    </location>
</feature>
<dbReference type="PANTHER" id="PTHR46910">
    <property type="entry name" value="TRANSCRIPTION FACTOR PDR1"/>
    <property type="match status" value="1"/>
</dbReference>
<evidence type="ECO:0000256" key="2">
    <source>
        <dbReference type="ARBA" id="ARBA00023242"/>
    </source>
</evidence>
<dbReference type="GO" id="GO:0000981">
    <property type="term" value="F:DNA-binding transcription factor activity, RNA polymerase II-specific"/>
    <property type="evidence" value="ECO:0007669"/>
    <property type="project" value="InterPro"/>
</dbReference>
<feature type="region of interest" description="Disordered" evidence="3">
    <location>
        <begin position="779"/>
        <end position="807"/>
    </location>
</feature>
<dbReference type="KEGG" id="mrr:Moror_3191"/>
<feature type="compositionally biased region" description="Polar residues" evidence="3">
    <location>
        <begin position="694"/>
        <end position="710"/>
    </location>
</feature>
<dbReference type="SUPFAM" id="SSF57701">
    <property type="entry name" value="Zn2/Cys6 DNA-binding domain"/>
    <property type="match status" value="1"/>
</dbReference>
<feature type="region of interest" description="Disordered" evidence="3">
    <location>
        <begin position="680"/>
        <end position="710"/>
    </location>
</feature>
<dbReference type="AlphaFoldDB" id="V2X6V3"/>
<reference evidence="5 6" key="1">
    <citation type="journal article" date="2014" name="BMC Genomics">
        <title>Genome and secretome analysis of the hemibiotrophic fungal pathogen, Moniliophthora roreri, which causes frosty pod rot disease of cacao: mechanisms of the biotrophic and necrotrophic phases.</title>
        <authorList>
            <person name="Meinhardt L.W."/>
            <person name="Costa G.G.L."/>
            <person name="Thomazella D.P.T."/>
            <person name="Teixeira P.J.P.L."/>
            <person name="Carazzolle M.F."/>
            <person name="Schuster S.C."/>
            <person name="Carlson J.E."/>
            <person name="Guiltinan M.J."/>
            <person name="Mieczkowski P."/>
            <person name="Farmer A."/>
            <person name="Ramaraj T."/>
            <person name="Crozier J."/>
            <person name="Davis R.E."/>
            <person name="Shao J."/>
            <person name="Melnick R.L."/>
            <person name="Pereira G.A.G."/>
            <person name="Bailey B.A."/>
        </authorList>
    </citation>
    <scope>NUCLEOTIDE SEQUENCE [LARGE SCALE GENOMIC DNA]</scope>
    <source>
        <strain evidence="5 6">MCA 2997</strain>
    </source>
</reference>
<dbReference type="PANTHER" id="PTHR46910:SF38">
    <property type="entry name" value="ZN(2)-C6 FUNGAL-TYPE DOMAIN-CONTAINING PROTEIN"/>
    <property type="match status" value="1"/>
</dbReference>
<evidence type="ECO:0000256" key="3">
    <source>
        <dbReference type="SAM" id="MobiDB-lite"/>
    </source>
</evidence>
<dbReference type="Pfam" id="PF04082">
    <property type="entry name" value="Fungal_trans"/>
    <property type="match status" value="1"/>
</dbReference>
<keyword evidence="2" id="KW-0539">Nucleus</keyword>
<sequence>MSSTTQLYKTPPGGFKRQRIQNSCDRCKQAIRCDSAEQASNICTNCVHFNVPCTHRLAEARHAKKAGKAQESIEETRPEAMGRMAKTSPSASTQSSALYDIDTAKGYINAVLSVSTPYELPENREDIHKLVVQISCYARQLENQLAEVTAALSSTGSQDVVPRPVPFQCDMPRVKEEDIDNDVLLSDSLRRLNFGTSQKTGFYGKGSNVMLLQTALKIKDGIDEETVLAERSTRAEYWSIFSWQNIPFEPAFFYEFPEPDLITDLTALYFEKFQVSFKMLHRPSFERAIKQGQHFRDNTFGCLLLTVCAVASRYSNDPRVFIEGNNELSAGWKWIRQIRPFSILSFGNGNDPCVYELQALCNYIAFILTTTSGDLAWPLLSLGVRYAQSVGVHHRGFVEGKLTAEKELWKRAFWVLIAVDTFTTANYGRPRATNPLDYNQEFPCEVDDCFWENPDPEQSFKQPEGKPSDVTFWIQLLKILRVYGIAQRSILALNKRGLEGHIWGLPRDEKVILELDSLLNQWIDGIPEHLRWNPDGQSDPIFFNQSATIYSIYYWVQIQIHRPFIPTSRDDKNGGLSYSSLAVCTNAARSCVRVLDIQSRKGIVDWSTAQMTLFSSAMVLVLNLWGGSRLGFSPNSARLLEDVNKCLNILRVFEKRWQKAGSLVDMITGLLSVTEVSNETRLSQKHTRTDDETQVAQDASEPSDTPLTSMPNSIAMDSFLWSVLTDNSFTSNGSTNLPFYTEELGRTPTYPGIPSGAHPVQGQYSAEGWGWQSTVDASLPAQLNPGFGDTPSGHTSDSSSPSSTTGLMDAENITSVFQTGEDCWDYWLPQFTSSA</sequence>
<feature type="region of interest" description="Disordered" evidence="3">
    <location>
        <begin position="62"/>
        <end position="93"/>
    </location>
</feature>
<evidence type="ECO:0000313" key="6">
    <source>
        <dbReference type="Proteomes" id="UP000017559"/>
    </source>
</evidence>
<accession>V2X6V3</accession>
<dbReference type="GO" id="GO:0003677">
    <property type="term" value="F:DNA binding"/>
    <property type="evidence" value="ECO:0007669"/>
    <property type="project" value="InterPro"/>
</dbReference>
<dbReference type="GO" id="GO:0006351">
    <property type="term" value="P:DNA-templated transcription"/>
    <property type="evidence" value="ECO:0007669"/>
    <property type="project" value="InterPro"/>
</dbReference>
<feature type="compositionally biased region" description="Low complexity" evidence="3">
    <location>
        <begin position="788"/>
        <end position="806"/>
    </location>
</feature>
<dbReference type="CDD" id="cd00067">
    <property type="entry name" value="GAL4"/>
    <property type="match status" value="1"/>
</dbReference>
<keyword evidence="1" id="KW-0479">Metal-binding</keyword>
<comment type="caution">
    <text evidence="5">The sequence shown here is derived from an EMBL/GenBank/DDBJ whole genome shotgun (WGS) entry which is preliminary data.</text>
</comment>
<evidence type="ECO:0000256" key="1">
    <source>
        <dbReference type="ARBA" id="ARBA00022723"/>
    </source>
</evidence>
<dbReference type="SMART" id="SM00906">
    <property type="entry name" value="Fungal_trans"/>
    <property type="match status" value="1"/>
</dbReference>
<evidence type="ECO:0000259" key="4">
    <source>
        <dbReference type="SMART" id="SM00906"/>
    </source>
</evidence>
<proteinExistence type="predicted"/>
<keyword evidence="6" id="KW-1185">Reference proteome</keyword>
<dbReference type="CDD" id="cd12148">
    <property type="entry name" value="fungal_TF_MHR"/>
    <property type="match status" value="1"/>
</dbReference>
<gene>
    <name evidence="5" type="ORF">Moror_3191</name>
</gene>